<evidence type="ECO:0000259" key="11">
    <source>
        <dbReference type="Pfam" id="PF03016"/>
    </source>
</evidence>
<dbReference type="GO" id="GO:0015012">
    <property type="term" value="P:heparan sulfate proteoglycan biosynthetic process"/>
    <property type="evidence" value="ECO:0007669"/>
    <property type="project" value="UniProtKB-ARBA"/>
</dbReference>
<dbReference type="PANTHER" id="PTHR48261">
    <property type="entry name" value="ACETYLGLUCOSAMINYLTRANSFERASE"/>
    <property type="match status" value="1"/>
</dbReference>
<dbReference type="PANTHER" id="PTHR48261:SF4">
    <property type="entry name" value="EXOSTOSIN LIKE GLYCOSYLTRANSFERASE 3"/>
    <property type="match status" value="1"/>
</dbReference>
<keyword evidence="6 10" id="KW-1133">Transmembrane helix</keyword>
<dbReference type="EMBL" id="CATQJL010000223">
    <property type="protein sequence ID" value="CAJ0598345.1"/>
    <property type="molecule type" value="Genomic_DNA"/>
</dbReference>
<dbReference type="InterPro" id="IPR029044">
    <property type="entry name" value="Nucleotide-diphossugar_trans"/>
</dbReference>
<keyword evidence="3" id="KW-0808">Transferase</keyword>
<dbReference type="GO" id="GO:0016757">
    <property type="term" value="F:glycosyltransferase activity"/>
    <property type="evidence" value="ECO:0007669"/>
    <property type="project" value="InterPro"/>
</dbReference>
<dbReference type="InterPro" id="IPR040911">
    <property type="entry name" value="Exostosin_GT47"/>
</dbReference>
<evidence type="ECO:0000256" key="2">
    <source>
        <dbReference type="ARBA" id="ARBA00010271"/>
    </source>
</evidence>
<dbReference type="Gene3D" id="3.90.550.10">
    <property type="entry name" value="Spore Coat Polysaccharide Biosynthesis Protein SpsA, Chain A"/>
    <property type="match status" value="1"/>
</dbReference>
<name>A0AA36GU14_CYLNA</name>
<evidence type="ECO:0000256" key="8">
    <source>
        <dbReference type="ARBA" id="ARBA00023157"/>
    </source>
</evidence>
<feature type="domain" description="Exostosin GT47" evidence="11">
    <location>
        <begin position="372"/>
        <end position="449"/>
    </location>
</feature>
<comment type="caution">
    <text evidence="13">The sequence shown here is derived from an EMBL/GenBank/DDBJ whole genome shotgun (WGS) entry which is preliminary data.</text>
</comment>
<evidence type="ECO:0000256" key="7">
    <source>
        <dbReference type="ARBA" id="ARBA00023136"/>
    </source>
</evidence>
<evidence type="ECO:0000256" key="6">
    <source>
        <dbReference type="ARBA" id="ARBA00022989"/>
    </source>
</evidence>
<gene>
    <name evidence="13" type="ORF">CYNAS_LOCUS10328</name>
</gene>
<dbReference type="Proteomes" id="UP001176961">
    <property type="component" value="Unassembled WGS sequence"/>
</dbReference>
<protein>
    <submittedName>
        <fullName evidence="13">Uncharacterized protein</fullName>
    </submittedName>
</protein>
<reference evidence="13" key="1">
    <citation type="submission" date="2023-07" db="EMBL/GenBank/DDBJ databases">
        <authorList>
            <consortium name="CYATHOMIX"/>
        </authorList>
    </citation>
    <scope>NUCLEOTIDE SEQUENCE</scope>
    <source>
        <strain evidence="13">N/A</strain>
    </source>
</reference>
<evidence type="ECO:0000256" key="10">
    <source>
        <dbReference type="SAM" id="Phobius"/>
    </source>
</evidence>
<dbReference type="Pfam" id="PF03016">
    <property type="entry name" value="Exostosin_GT47"/>
    <property type="match status" value="1"/>
</dbReference>
<dbReference type="SUPFAM" id="SSF53448">
    <property type="entry name" value="Nucleotide-diphospho-sugar transferases"/>
    <property type="match status" value="1"/>
</dbReference>
<keyword evidence="5" id="KW-0256">Endoplasmic reticulum</keyword>
<dbReference type="InterPro" id="IPR015338">
    <property type="entry name" value="GT64_dom"/>
</dbReference>
<evidence type="ECO:0000313" key="14">
    <source>
        <dbReference type="Proteomes" id="UP001176961"/>
    </source>
</evidence>
<comment type="subcellular location">
    <subcellularLocation>
        <location evidence="1">Endoplasmic reticulum membrane</location>
        <topology evidence="1">Single-pass type II membrane protein</topology>
    </subcellularLocation>
</comment>
<accession>A0AA36GU14</accession>
<sequence length="862" mass="99189">MRSLLPLKNGCRQQEEKCRRYILRSSTFGKLLKLFSARNVAFAVFLSIYTLVVLLLHGGFPMDDPLFRRQRSNVVIRNIHEDYDAGCNGYAMDYRIAEQQRILRSVRSELIDCSAKLQEVTVVYEELSKKIPEKQSELTSVLEEIESARRTLKELQDRRNVRIFLPHKAIYLPGEESQATHPTRQLSSQLTLETAIDFSRCSITTFMPMYISNFTVLSPMMIGFKNELSSLGTIVNDAASACLIIYLTNGSSEMFAKLPNSGRNTVVMNFGDPFITRNSAIVVQRFDKLIPRLMDYNVFLNVPQYSAFAWKDMPSLLPYSRTFFLFTYVSSDARDLYPLLSSDLSRLSASAVSAGDSVKILNCSDSSHSASCESVTELGRLTQSSIFCLFLSRSNYTHLFWNSLRLGCIPVVPSLDIVLPFQDHIDWRRASVRVPLARFPEYHFILRSFEMAEVLELRRMGRVYFERYLMDQRAVARALIASLREKLGLPSPPETVNRAVPLFNDSFIAPILTPINLQPLDDEYLGPLEGAVNSGSFLHNFSSFTMYSYLSWNTIGRPWKAMEFLAHSVDPPTEIEFYSDSSVGFRPIEPGSGVEFSKALGGNRIREQFTVILLTYNRDAVLAASLERLHRLPYLNKVIVIWNNVAREPLGAWPRLHVPVEFIKVTKNSLNNRFIPWDRIKTEAILSLDDDIDLKQHEIVFAFRVWRENRRRIVGFPARHHARYGNEMYYNSNHTCQLSIILTGAAFLHKSYLHAYTYQMPEAIRQHVDEVTNCEDIAMNFLVSHITREPPIKTTSKWTLRCPTCTETLSQDESHFRERHECIRLFTKIYGYNPLKFSQFRADSVLFKTRLPPDKQKCFRFV</sequence>
<dbReference type="AlphaFoldDB" id="A0AA36GU14"/>
<organism evidence="13 14">
    <name type="scientific">Cylicocyclus nassatus</name>
    <name type="common">Nematode worm</name>
    <dbReference type="NCBI Taxonomy" id="53992"/>
    <lineage>
        <taxon>Eukaryota</taxon>
        <taxon>Metazoa</taxon>
        <taxon>Ecdysozoa</taxon>
        <taxon>Nematoda</taxon>
        <taxon>Chromadorea</taxon>
        <taxon>Rhabditida</taxon>
        <taxon>Rhabditina</taxon>
        <taxon>Rhabditomorpha</taxon>
        <taxon>Strongyloidea</taxon>
        <taxon>Strongylidae</taxon>
        <taxon>Cylicocyclus</taxon>
    </lineage>
</organism>
<dbReference type="GO" id="GO:0005789">
    <property type="term" value="C:endoplasmic reticulum membrane"/>
    <property type="evidence" value="ECO:0007669"/>
    <property type="project" value="UniProtKB-SubCell"/>
</dbReference>
<keyword evidence="9" id="KW-0175">Coiled coil</keyword>
<keyword evidence="8" id="KW-1015">Disulfide bond</keyword>
<evidence type="ECO:0000256" key="1">
    <source>
        <dbReference type="ARBA" id="ARBA00004648"/>
    </source>
</evidence>
<keyword evidence="4 10" id="KW-0812">Transmembrane</keyword>
<comment type="similarity">
    <text evidence="2">Belongs to the glycosyltransferase 47 family.</text>
</comment>
<evidence type="ECO:0000313" key="13">
    <source>
        <dbReference type="EMBL" id="CAJ0598345.1"/>
    </source>
</evidence>
<evidence type="ECO:0000256" key="4">
    <source>
        <dbReference type="ARBA" id="ARBA00022692"/>
    </source>
</evidence>
<evidence type="ECO:0000259" key="12">
    <source>
        <dbReference type="Pfam" id="PF09258"/>
    </source>
</evidence>
<dbReference type="InterPro" id="IPR004263">
    <property type="entry name" value="Exostosin"/>
</dbReference>
<dbReference type="Pfam" id="PF09258">
    <property type="entry name" value="Glyco_transf_64"/>
    <property type="match status" value="1"/>
</dbReference>
<evidence type="ECO:0000256" key="9">
    <source>
        <dbReference type="SAM" id="Coils"/>
    </source>
</evidence>
<evidence type="ECO:0000256" key="3">
    <source>
        <dbReference type="ARBA" id="ARBA00022679"/>
    </source>
</evidence>
<evidence type="ECO:0000256" key="5">
    <source>
        <dbReference type="ARBA" id="ARBA00022824"/>
    </source>
</evidence>
<feature type="domain" description="Glycosyl transferase 64" evidence="12">
    <location>
        <begin position="609"/>
        <end position="847"/>
    </location>
</feature>
<proteinExistence type="inferred from homology"/>
<keyword evidence="14" id="KW-1185">Reference proteome</keyword>
<feature type="coiled-coil region" evidence="9">
    <location>
        <begin position="124"/>
        <end position="158"/>
    </location>
</feature>
<feature type="transmembrane region" description="Helical" evidence="10">
    <location>
        <begin position="40"/>
        <end position="60"/>
    </location>
</feature>
<keyword evidence="7 10" id="KW-0472">Membrane</keyword>